<protein>
    <submittedName>
        <fullName evidence="1">Uncharacterized protein</fullName>
    </submittedName>
</protein>
<dbReference type="Proteomes" id="UP001221898">
    <property type="component" value="Unassembled WGS sequence"/>
</dbReference>
<reference evidence="1" key="1">
    <citation type="journal article" date="2023" name="Science">
        <title>Genome structures resolve the early diversification of teleost fishes.</title>
        <authorList>
            <person name="Parey E."/>
            <person name="Louis A."/>
            <person name="Montfort J."/>
            <person name="Bouchez O."/>
            <person name="Roques C."/>
            <person name="Iampietro C."/>
            <person name="Lluch J."/>
            <person name="Castinel A."/>
            <person name="Donnadieu C."/>
            <person name="Desvignes T."/>
            <person name="Floi Bucao C."/>
            <person name="Jouanno E."/>
            <person name="Wen M."/>
            <person name="Mejri S."/>
            <person name="Dirks R."/>
            <person name="Jansen H."/>
            <person name="Henkel C."/>
            <person name="Chen W.J."/>
            <person name="Zahm M."/>
            <person name="Cabau C."/>
            <person name="Klopp C."/>
            <person name="Thompson A.W."/>
            <person name="Robinson-Rechavi M."/>
            <person name="Braasch I."/>
            <person name="Lecointre G."/>
            <person name="Bobe J."/>
            <person name="Postlethwait J.H."/>
            <person name="Berthelot C."/>
            <person name="Roest Crollius H."/>
            <person name="Guiguen Y."/>
        </authorList>
    </citation>
    <scope>NUCLEOTIDE SEQUENCE</scope>
    <source>
        <strain evidence="1">NC1722</strain>
    </source>
</reference>
<proteinExistence type="predicted"/>
<gene>
    <name evidence="1" type="ORF">AAFF_G00245330</name>
</gene>
<evidence type="ECO:0000313" key="1">
    <source>
        <dbReference type="EMBL" id="KAJ8378185.1"/>
    </source>
</evidence>
<name>A0AAD7W3E7_9TELE</name>
<organism evidence="1 2">
    <name type="scientific">Aldrovandia affinis</name>
    <dbReference type="NCBI Taxonomy" id="143900"/>
    <lineage>
        <taxon>Eukaryota</taxon>
        <taxon>Metazoa</taxon>
        <taxon>Chordata</taxon>
        <taxon>Craniata</taxon>
        <taxon>Vertebrata</taxon>
        <taxon>Euteleostomi</taxon>
        <taxon>Actinopterygii</taxon>
        <taxon>Neopterygii</taxon>
        <taxon>Teleostei</taxon>
        <taxon>Notacanthiformes</taxon>
        <taxon>Halosauridae</taxon>
        <taxon>Aldrovandia</taxon>
    </lineage>
</organism>
<dbReference type="EMBL" id="JAINUG010000328">
    <property type="protein sequence ID" value="KAJ8378185.1"/>
    <property type="molecule type" value="Genomic_DNA"/>
</dbReference>
<evidence type="ECO:0000313" key="2">
    <source>
        <dbReference type="Proteomes" id="UP001221898"/>
    </source>
</evidence>
<dbReference type="AlphaFoldDB" id="A0AAD7W3E7"/>
<keyword evidence="2" id="KW-1185">Reference proteome</keyword>
<sequence>MAVGIKASVLVLGSRGLRVLARHSGTSSHVVPAVDAVVTVGGLIKGAGCGQDDVLVQSLRDKGLEEGVQCKLFLFCCAEQRVAMPCVIESSRQRRCQGLQVALVSGVEVQQYLQHWALQGKCQVCPRHALAPATVMGS</sequence>
<accession>A0AAD7W3E7</accession>
<comment type="caution">
    <text evidence="1">The sequence shown here is derived from an EMBL/GenBank/DDBJ whole genome shotgun (WGS) entry which is preliminary data.</text>
</comment>